<protein>
    <submittedName>
        <fullName evidence="1">Uncharacterized protein</fullName>
    </submittedName>
</protein>
<dbReference type="RefSeq" id="WP_344646208.1">
    <property type="nucleotide sequence ID" value="NZ_BAAASS010000033.1"/>
</dbReference>
<dbReference type="EMBL" id="JBHSKL010000008">
    <property type="protein sequence ID" value="MFC5224374.1"/>
    <property type="molecule type" value="Genomic_DNA"/>
</dbReference>
<name>A0ABW0D251_STRFI</name>
<gene>
    <name evidence="1" type="ORF">ACFPN6_07125</name>
</gene>
<proteinExistence type="predicted"/>
<organism evidence="1 2">
    <name type="scientific">Streptomyces fimbriatus</name>
    <dbReference type="NCBI Taxonomy" id="68197"/>
    <lineage>
        <taxon>Bacteria</taxon>
        <taxon>Bacillati</taxon>
        <taxon>Actinomycetota</taxon>
        <taxon>Actinomycetes</taxon>
        <taxon>Kitasatosporales</taxon>
        <taxon>Streptomycetaceae</taxon>
        <taxon>Streptomyces</taxon>
    </lineage>
</organism>
<sequence length="82" mass="8859">MAPGPDPGGFRKGAFGPARVAGVPVVPVAIVGTADGPAENARRFHRAPMRLEFGEPWYFAQPEEARGRGEGVLRRDDMPQYP</sequence>
<evidence type="ECO:0000313" key="1">
    <source>
        <dbReference type="EMBL" id="MFC5224374.1"/>
    </source>
</evidence>
<dbReference type="Proteomes" id="UP001596156">
    <property type="component" value="Unassembled WGS sequence"/>
</dbReference>
<comment type="caution">
    <text evidence="1">The sequence shown here is derived from an EMBL/GenBank/DDBJ whole genome shotgun (WGS) entry which is preliminary data.</text>
</comment>
<accession>A0ABW0D251</accession>
<keyword evidence="2" id="KW-1185">Reference proteome</keyword>
<evidence type="ECO:0000313" key="2">
    <source>
        <dbReference type="Proteomes" id="UP001596156"/>
    </source>
</evidence>
<reference evidence="2" key="1">
    <citation type="journal article" date="2019" name="Int. J. Syst. Evol. Microbiol.">
        <title>The Global Catalogue of Microorganisms (GCM) 10K type strain sequencing project: providing services to taxonomists for standard genome sequencing and annotation.</title>
        <authorList>
            <consortium name="The Broad Institute Genomics Platform"/>
            <consortium name="The Broad Institute Genome Sequencing Center for Infectious Disease"/>
            <person name="Wu L."/>
            <person name="Ma J."/>
        </authorList>
    </citation>
    <scope>NUCLEOTIDE SEQUENCE [LARGE SCALE GENOMIC DNA]</scope>
    <source>
        <strain evidence="2">CCM 8479</strain>
    </source>
</reference>